<protein>
    <submittedName>
        <fullName evidence="1">Uncharacterized protein</fullName>
    </submittedName>
</protein>
<dbReference type="STRING" id="67767.A0A0J7N1X1"/>
<organism evidence="1 2">
    <name type="scientific">Lasius niger</name>
    <name type="common">Black garden ant</name>
    <dbReference type="NCBI Taxonomy" id="67767"/>
    <lineage>
        <taxon>Eukaryota</taxon>
        <taxon>Metazoa</taxon>
        <taxon>Ecdysozoa</taxon>
        <taxon>Arthropoda</taxon>
        <taxon>Hexapoda</taxon>
        <taxon>Insecta</taxon>
        <taxon>Pterygota</taxon>
        <taxon>Neoptera</taxon>
        <taxon>Endopterygota</taxon>
        <taxon>Hymenoptera</taxon>
        <taxon>Apocrita</taxon>
        <taxon>Aculeata</taxon>
        <taxon>Formicoidea</taxon>
        <taxon>Formicidae</taxon>
        <taxon>Formicinae</taxon>
        <taxon>Lasius</taxon>
        <taxon>Lasius</taxon>
    </lineage>
</organism>
<accession>A0A0J7N1X1</accession>
<proteinExistence type="predicted"/>
<feature type="non-terminal residue" evidence="1">
    <location>
        <position position="1"/>
    </location>
</feature>
<comment type="caution">
    <text evidence="1">The sequence shown here is derived from an EMBL/GenBank/DDBJ whole genome shotgun (WGS) entry which is preliminary data.</text>
</comment>
<dbReference type="Proteomes" id="UP000036403">
    <property type="component" value="Unassembled WGS sequence"/>
</dbReference>
<sequence length="369" mass="43123">KLREYLAKDGHGKIILNSYLNNKQCLKKNVRNELGRIVLHREKLELLKEYTVGRPLEQFIISSARLQQLAKEIVEIFPGEIESTYFSPYTAYKDGTPSKNSSGILWEHYNYIKSNLRAQKILNSKKESQKTAEETNVVENVIHSDEHLKWLKLNVAPWSTVFQYWCATYDVRKLLFNDEKFSINDYFTLFPCLKTQNGKELLISDFERSWTKQGEAPILDIHNNWNLVRSCLISQLKLQKKIIDINDNSYLLLLDRLPAEDHAPIIFHLLPYLVTPRRLGRKRKSESDEIVNRKITIQEQRDSFFLHVPTEAELDETIHKQKAKLLAQKLTFQPIAVYVGPLVKPVNFFVVVDDTKYQCHIEYASKQNS</sequence>
<dbReference type="EMBL" id="LBMM01011763">
    <property type="protein sequence ID" value="KMQ86645.1"/>
    <property type="molecule type" value="Genomic_DNA"/>
</dbReference>
<gene>
    <name evidence="1" type="ORF">RF55_14319</name>
</gene>
<evidence type="ECO:0000313" key="2">
    <source>
        <dbReference type="Proteomes" id="UP000036403"/>
    </source>
</evidence>
<reference evidence="1 2" key="1">
    <citation type="submission" date="2015-04" db="EMBL/GenBank/DDBJ databases">
        <title>Lasius niger genome sequencing.</title>
        <authorList>
            <person name="Konorov E.A."/>
            <person name="Nikitin M.A."/>
            <person name="Kirill M.V."/>
            <person name="Chang P."/>
        </authorList>
    </citation>
    <scope>NUCLEOTIDE SEQUENCE [LARGE SCALE GENOMIC DNA]</scope>
    <source>
        <tissue evidence="1">Whole</tissue>
    </source>
</reference>
<name>A0A0J7N1X1_LASNI</name>
<dbReference type="AlphaFoldDB" id="A0A0J7N1X1"/>
<keyword evidence="2" id="KW-1185">Reference proteome</keyword>
<evidence type="ECO:0000313" key="1">
    <source>
        <dbReference type="EMBL" id="KMQ86645.1"/>
    </source>
</evidence>
<dbReference type="PaxDb" id="67767-A0A0J7N1X1"/>
<dbReference type="OrthoDB" id="7698488at2759"/>